<dbReference type="EMBL" id="RCUV01000005">
    <property type="protein sequence ID" value="RLP72584.1"/>
    <property type="molecule type" value="Genomic_DNA"/>
</dbReference>
<proteinExistence type="predicted"/>
<gene>
    <name evidence="2" type="ORF">D9V29_05485</name>
</gene>
<dbReference type="AlphaFoldDB" id="A0A3L6ZXS4"/>
<evidence type="ECO:0000313" key="2">
    <source>
        <dbReference type="EMBL" id="RLP72584.1"/>
    </source>
</evidence>
<protein>
    <submittedName>
        <fullName evidence="2">DUF3093 domain-containing protein</fullName>
    </submittedName>
</protein>
<feature type="transmembrane region" description="Helical" evidence="1">
    <location>
        <begin position="12"/>
        <end position="36"/>
    </location>
</feature>
<keyword evidence="3" id="KW-1185">Reference proteome</keyword>
<dbReference type="InterPro" id="IPR021443">
    <property type="entry name" value="DUF3093"/>
</dbReference>
<sequence>MTRYRERLWPAPWLLIAAALVIPASMLVLAPISLLAGIVTAVILYAGCVALFVLGAPTIEVGERMLRAGRARIPLELIGSSQAFSGEEARQERGPRLDARAWLMIRGSIDAVVRVELNDPADPTPYWLVSTRHPTELAAAIQGSRRPADASGNR</sequence>
<evidence type="ECO:0000313" key="3">
    <source>
        <dbReference type="Proteomes" id="UP000270299"/>
    </source>
</evidence>
<keyword evidence="1" id="KW-0812">Transmembrane</keyword>
<dbReference type="Pfam" id="PF11292">
    <property type="entry name" value="DUF3093"/>
    <property type="match status" value="1"/>
</dbReference>
<keyword evidence="1" id="KW-0472">Membrane</keyword>
<comment type="caution">
    <text evidence="2">The sequence shown here is derived from an EMBL/GenBank/DDBJ whole genome shotgun (WGS) entry which is preliminary data.</text>
</comment>
<dbReference type="OrthoDB" id="3217020at2"/>
<accession>A0A3L6ZXS4</accession>
<name>A0A3L6ZXS4_9MICO</name>
<keyword evidence="1" id="KW-1133">Transmembrane helix</keyword>
<dbReference type="Proteomes" id="UP000270299">
    <property type="component" value="Unassembled WGS sequence"/>
</dbReference>
<dbReference type="RefSeq" id="WP_121672301.1">
    <property type="nucleotide sequence ID" value="NZ_BMXM01000001.1"/>
</dbReference>
<organism evidence="2 3">
    <name type="scientific">Mycetocola manganoxydans</name>
    <dbReference type="NCBI Taxonomy" id="699879"/>
    <lineage>
        <taxon>Bacteria</taxon>
        <taxon>Bacillati</taxon>
        <taxon>Actinomycetota</taxon>
        <taxon>Actinomycetes</taxon>
        <taxon>Micrococcales</taxon>
        <taxon>Microbacteriaceae</taxon>
        <taxon>Mycetocola</taxon>
    </lineage>
</organism>
<evidence type="ECO:0000256" key="1">
    <source>
        <dbReference type="SAM" id="Phobius"/>
    </source>
</evidence>
<reference evidence="2 3" key="1">
    <citation type="submission" date="2018-10" db="EMBL/GenBank/DDBJ databases">
        <authorList>
            <person name="Li J."/>
        </authorList>
    </citation>
    <scope>NUCLEOTIDE SEQUENCE [LARGE SCALE GENOMIC DNA]</scope>
    <source>
        <strain evidence="2 3">CCTCC AB209002</strain>
    </source>
</reference>
<feature type="transmembrane region" description="Helical" evidence="1">
    <location>
        <begin position="42"/>
        <end position="62"/>
    </location>
</feature>